<dbReference type="EMBL" id="JACHJV010000001">
    <property type="protein sequence ID" value="MBB4921596.1"/>
    <property type="molecule type" value="Genomic_DNA"/>
</dbReference>
<dbReference type="Pfam" id="PF00196">
    <property type="entry name" value="GerE"/>
    <property type="match status" value="1"/>
</dbReference>
<protein>
    <submittedName>
        <fullName evidence="5">DNA-binding NarL/FixJ family response regulator</fullName>
    </submittedName>
</protein>
<keyword evidence="3" id="KW-0804">Transcription</keyword>
<dbReference type="PANTHER" id="PTHR44688:SF16">
    <property type="entry name" value="DNA-BINDING TRANSCRIPTIONAL ACTIVATOR DEVR_DOSR"/>
    <property type="match status" value="1"/>
</dbReference>
<dbReference type="InterPro" id="IPR000792">
    <property type="entry name" value="Tscrpt_reg_LuxR_C"/>
</dbReference>
<evidence type="ECO:0000256" key="2">
    <source>
        <dbReference type="ARBA" id="ARBA00023125"/>
    </source>
</evidence>
<dbReference type="SMART" id="SM00421">
    <property type="entry name" value="HTH_LUXR"/>
    <property type="match status" value="1"/>
</dbReference>
<dbReference type="InterPro" id="IPR016032">
    <property type="entry name" value="Sig_transdc_resp-reg_C-effctor"/>
</dbReference>
<evidence type="ECO:0000313" key="5">
    <source>
        <dbReference type="EMBL" id="MBB4921596.1"/>
    </source>
</evidence>
<dbReference type="GO" id="GO:0003677">
    <property type="term" value="F:DNA binding"/>
    <property type="evidence" value="ECO:0007669"/>
    <property type="project" value="UniProtKB-KW"/>
</dbReference>
<dbReference type="PANTHER" id="PTHR44688">
    <property type="entry name" value="DNA-BINDING TRANSCRIPTIONAL ACTIVATOR DEVR_DOSR"/>
    <property type="match status" value="1"/>
</dbReference>
<keyword evidence="1" id="KW-0805">Transcription regulation</keyword>
<accession>A0A7W7QYR9</accession>
<dbReference type="SUPFAM" id="SSF46894">
    <property type="entry name" value="C-terminal effector domain of the bipartite response regulators"/>
    <property type="match status" value="1"/>
</dbReference>
<dbReference type="Proteomes" id="UP000540506">
    <property type="component" value="Unassembled WGS sequence"/>
</dbReference>
<sequence length="206" mass="22554">MPALAVLTRAADPISRAGLDSYLRAAPGVTLVEDRPADRRCTVVQLAESISDELLCEARSLAFDPRIRQVLIVARIQKNELFDVAASGISHLLLRHEVTPARLLQAVHGAHSGSSSLPPGLLTQLLDQITRLQQGVEAAQACDQPLDERELAVLRLVAEGRDTAEISAALGYSERWVKSVLYRLTNRLNLRNRTHAVAYALRQGLL</sequence>
<name>A0A7W7QYR9_KITKI</name>
<dbReference type="CDD" id="cd06170">
    <property type="entry name" value="LuxR_C_like"/>
    <property type="match status" value="1"/>
</dbReference>
<gene>
    <name evidence="5" type="ORF">FHR34_000589</name>
</gene>
<evidence type="ECO:0000256" key="1">
    <source>
        <dbReference type="ARBA" id="ARBA00023015"/>
    </source>
</evidence>
<comment type="caution">
    <text evidence="5">The sequence shown here is derived from an EMBL/GenBank/DDBJ whole genome shotgun (WGS) entry which is preliminary data.</text>
</comment>
<feature type="domain" description="HTH luxR-type" evidence="4">
    <location>
        <begin position="139"/>
        <end position="204"/>
    </location>
</feature>
<dbReference type="PROSITE" id="PS50043">
    <property type="entry name" value="HTH_LUXR_2"/>
    <property type="match status" value="1"/>
</dbReference>
<dbReference type="AlphaFoldDB" id="A0A7W7QYR9"/>
<dbReference type="RefSeq" id="WP_184933901.1">
    <property type="nucleotide sequence ID" value="NZ_JACHJV010000001.1"/>
</dbReference>
<dbReference type="Gene3D" id="3.40.50.2300">
    <property type="match status" value="1"/>
</dbReference>
<keyword evidence="6" id="KW-1185">Reference proteome</keyword>
<reference evidence="5 6" key="1">
    <citation type="submission" date="2020-08" db="EMBL/GenBank/DDBJ databases">
        <title>Sequencing the genomes of 1000 actinobacteria strains.</title>
        <authorList>
            <person name="Klenk H.-P."/>
        </authorList>
    </citation>
    <scope>NUCLEOTIDE SEQUENCE [LARGE SCALE GENOMIC DNA]</scope>
    <source>
        <strain evidence="5 6">DSM 41654</strain>
    </source>
</reference>
<proteinExistence type="predicted"/>
<evidence type="ECO:0000259" key="4">
    <source>
        <dbReference type="PROSITE" id="PS50043"/>
    </source>
</evidence>
<dbReference type="GO" id="GO:0006355">
    <property type="term" value="P:regulation of DNA-templated transcription"/>
    <property type="evidence" value="ECO:0007669"/>
    <property type="project" value="InterPro"/>
</dbReference>
<evidence type="ECO:0000256" key="3">
    <source>
        <dbReference type="ARBA" id="ARBA00023163"/>
    </source>
</evidence>
<keyword evidence="2 5" id="KW-0238">DNA-binding</keyword>
<evidence type="ECO:0000313" key="6">
    <source>
        <dbReference type="Proteomes" id="UP000540506"/>
    </source>
</evidence>
<organism evidence="5 6">
    <name type="scientific">Kitasatospora kifunensis</name>
    <name type="common">Streptomyces kifunensis</name>
    <dbReference type="NCBI Taxonomy" id="58351"/>
    <lineage>
        <taxon>Bacteria</taxon>
        <taxon>Bacillati</taxon>
        <taxon>Actinomycetota</taxon>
        <taxon>Actinomycetes</taxon>
        <taxon>Kitasatosporales</taxon>
        <taxon>Streptomycetaceae</taxon>
        <taxon>Kitasatospora</taxon>
    </lineage>
</organism>